<feature type="region of interest" description="Disordered" evidence="7">
    <location>
        <begin position="170"/>
        <end position="204"/>
    </location>
</feature>
<organism evidence="9">
    <name type="scientific">Opuntia streptacantha</name>
    <name type="common">Prickly pear cactus</name>
    <name type="synonym">Opuntia cardona</name>
    <dbReference type="NCBI Taxonomy" id="393608"/>
    <lineage>
        <taxon>Eukaryota</taxon>
        <taxon>Viridiplantae</taxon>
        <taxon>Streptophyta</taxon>
        <taxon>Embryophyta</taxon>
        <taxon>Tracheophyta</taxon>
        <taxon>Spermatophyta</taxon>
        <taxon>Magnoliopsida</taxon>
        <taxon>eudicotyledons</taxon>
        <taxon>Gunneridae</taxon>
        <taxon>Pentapetalae</taxon>
        <taxon>Caryophyllales</taxon>
        <taxon>Cactineae</taxon>
        <taxon>Cactaceae</taxon>
        <taxon>Opuntioideae</taxon>
        <taxon>Opuntia</taxon>
    </lineage>
</organism>
<dbReference type="Pfam" id="PF00010">
    <property type="entry name" value="HLH"/>
    <property type="match status" value="1"/>
</dbReference>
<name>A0A7C8ZUL6_OPUST</name>
<dbReference type="GO" id="GO:0000977">
    <property type="term" value="F:RNA polymerase II transcription regulatory region sequence-specific DNA binding"/>
    <property type="evidence" value="ECO:0007669"/>
    <property type="project" value="TreeGrafter"/>
</dbReference>
<evidence type="ECO:0000256" key="5">
    <source>
        <dbReference type="ARBA" id="ARBA00023163"/>
    </source>
</evidence>
<dbReference type="GO" id="GO:0046983">
    <property type="term" value="F:protein dimerization activity"/>
    <property type="evidence" value="ECO:0007669"/>
    <property type="project" value="InterPro"/>
</dbReference>
<feature type="domain" description="BHLH" evidence="8">
    <location>
        <begin position="109"/>
        <end position="161"/>
    </location>
</feature>
<dbReference type="Gene3D" id="4.10.280.10">
    <property type="entry name" value="Helix-loop-helix DNA-binding domain"/>
    <property type="match status" value="1"/>
</dbReference>
<evidence type="ECO:0000259" key="8">
    <source>
        <dbReference type="PROSITE" id="PS50888"/>
    </source>
</evidence>
<evidence type="ECO:0000256" key="3">
    <source>
        <dbReference type="ARBA" id="ARBA00023015"/>
    </source>
</evidence>
<dbReference type="InterPro" id="IPR036638">
    <property type="entry name" value="HLH_DNA-bd_sf"/>
</dbReference>
<evidence type="ECO:0000256" key="2">
    <source>
        <dbReference type="ARBA" id="ARBA00011738"/>
    </source>
</evidence>
<accession>A0A7C8ZUL6</accession>
<protein>
    <recommendedName>
        <fullName evidence="8">BHLH domain-containing protein</fullName>
    </recommendedName>
</protein>
<comment type="subunit">
    <text evidence="2">Homodimer.</text>
</comment>
<keyword evidence="5" id="KW-0804">Transcription</keyword>
<dbReference type="PROSITE" id="PS50888">
    <property type="entry name" value="BHLH"/>
    <property type="match status" value="1"/>
</dbReference>
<dbReference type="CDD" id="cd18914">
    <property type="entry name" value="bHLH_AtORG2_like"/>
    <property type="match status" value="1"/>
</dbReference>
<dbReference type="GO" id="GO:0000981">
    <property type="term" value="F:DNA-binding transcription factor activity, RNA polymerase II-specific"/>
    <property type="evidence" value="ECO:0007669"/>
    <property type="project" value="TreeGrafter"/>
</dbReference>
<dbReference type="PANTHER" id="PTHR13935:SF106">
    <property type="entry name" value="ACHAETE-SCUTE COMPLEX PROTEIN T5-RELATED"/>
    <property type="match status" value="1"/>
</dbReference>
<dbReference type="InterPro" id="IPR011598">
    <property type="entry name" value="bHLH_dom"/>
</dbReference>
<reference evidence="9" key="1">
    <citation type="journal article" date="2013" name="J. Plant Res.">
        <title>Effect of fungi and light on seed germination of three Opuntia species from semiarid lands of central Mexico.</title>
        <authorList>
            <person name="Delgado-Sanchez P."/>
            <person name="Jimenez-Bremont J.F."/>
            <person name="Guerrero-Gonzalez Mde L."/>
            <person name="Flores J."/>
        </authorList>
    </citation>
    <scope>NUCLEOTIDE SEQUENCE</scope>
    <source>
        <tissue evidence="9">Cladode</tissue>
    </source>
</reference>
<sequence>MFPFHRRGLVSFQVTNDEENPSNTSQTYINHQTIEQDNVSASSNVPIPPPPPPLQYYHEQLLEHNDNYVVGNCQNTRKGRLRNSVSVCEEVSNANTKEDEFSTEDAAAKKRTMHREIERQRRQEMANLYSSLRSLLPIEYIKGKRSICDHITEAARYIKDLEKNVKELGDKRDKLKDSSSSSLDVRLSGDSNVGCSSSCTSSSRSDCNVSIQSFSSSIEIEISSPIGDEDAFPLSRVLAVLIGEGLSIVSCVSSKVNQRWIHIIHCEVTDGTLIDANQLQWRLTSEIGSYES</sequence>
<keyword evidence="4" id="KW-0238">DNA-binding</keyword>
<dbReference type="PANTHER" id="PTHR13935">
    <property type="entry name" value="ACHAETE-SCUTE TRANSCRIPTION FACTOR-RELATED"/>
    <property type="match status" value="1"/>
</dbReference>
<dbReference type="SUPFAM" id="SSF47459">
    <property type="entry name" value="HLH, helix-loop-helix DNA-binding domain"/>
    <property type="match status" value="1"/>
</dbReference>
<keyword evidence="6" id="KW-0539">Nucleus</keyword>
<proteinExistence type="predicted"/>
<evidence type="ECO:0000256" key="7">
    <source>
        <dbReference type="SAM" id="MobiDB-lite"/>
    </source>
</evidence>
<dbReference type="AlphaFoldDB" id="A0A7C8ZUL6"/>
<evidence type="ECO:0000256" key="4">
    <source>
        <dbReference type="ARBA" id="ARBA00023125"/>
    </source>
</evidence>
<dbReference type="FunFam" id="4.10.280.10:FF:000085">
    <property type="entry name" value="Transcription factor bHLH126"/>
    <property type="match status" value="1"/>
</dbReference>
<feature type="compositionally biased region" description="Low complexity" evidence="7">
    <location>
        <begin position="178"/>
        <end position="204"/>
    </location>
</feature>
<evidence type="ECO:0000313" key="9">
    <source>
        <dbReference type="EMBL" id="MBA4651834.1"/>
    </source>
</evidence>
<dbReference type="GO" id="GO:0090575">
    <property type="term" value="C:RNA polymerase II transcription regulator complex"/>
    <property type="evidence" value="ECO:0007669"/>
    <property type="project" value="TreeGrafter"/>
</dbReference>
<dbReference type="EMBL" id="GISG01171785">
    <property type="protein sequence ID" value="MBA4651834.1"/>
    <property type="molecule type" value="Transcribed_RNA"/>
</dbReference>
<dbReference type="SMART" id="SM00353">
    <property type="entry name" value="HLH"/>
    <property type="match status" value="1"/>
</dbReference>
<comment type="subcellular location">
    <subcellularLocation>
        <location evidence="1">Nucleus</location>
    </subcellularLocation>
</comment>
<evidence type="ECO:0000256" key="1">
    <source>
        <dbReference type="ARBA" id="ARBA00004123"/>
    </source>
</evidence>
<keyword evidence="3" id="KW-0805">Transcription regulation</keyword>
<dbReference type="InterPro" id="IPR015660">
    <property type="entry name" value="MASH1/Ascl1a-like"/>
</dbReference>
<reference evidence="9" key="2">
    <citation type="submission" date="2020-07" db="EMBL/GenBank/DDBJ databases">
        <authorList>
            <person name="Vera ALvarez R."/>
            <person name="Arias-Moreno D.M."/>
            <person name="Jimenez-Jacinto V."/>
            <person name="Jimenez-Bremont J.F."/>
            <person name="Swaminathan K."/>
            <person name="Moose S.P."/>
            <person name="Guerrero-Gonzalez M.L."/>
            <person name="Marino-Ramirez L."/>
            <person name="Landsman D."/>
            <person name="Rodriguez-Kessler M."/>
            <person name="Delgado-Sanchez P."/>
        </authorList>
    </citation>
    <scope>NUCLEOTIDE SEQUENCE</scope>
    <source>
        <tissue evidence="9">Cladode</tissue>
    </source>
</reference>
<evidence type="ECO:0000256" key="6">
    <source>
        <dbReference type="ARBA" id="ARBA00023242"/>
    </source>
</evidence>